<proteinExistence type="predicted"/>
<evidence type="ECO:0000313" key="3">
    <source>
        <dbReference type="Proteomes" id="UP000256779"/>
    </source>
</evidence>
<dbReference type="RefSeq" id="WP_115868742.1">
    <property type="nucleotide sequence ID" value="NZ_QREG01000013.1"/>
</dbReference>
<dbReference type="Proteomes" id="UP000256779">
    <property type="component" value="Unassembled WGS sequence"/>
</dbReference>
<keyword evidence="1" id="KW-0732">Signal</keyword>
<dbReference type="AlphaFoldDB" id="A0A3D9L0K9"/>
<gene>
    <name evidence="2" type="ORF">C7460_11344</name>
</gene>
<evidence type="ECO:0000313" key="2">
    <source>
        <dbReference type="EMBL" id="RED96996.1"/>
    </source>
</evidence>
<feature type="signal peptide" evidence="1">
    <location>
        <begin position="1"/>
        <end position="21"/>
    </location>
</feature>
<organism evidence="2 3">
    <name type="scientific">Marinoscillum furvescens DSM 4134</name>
    <dbReference type="NCBI Taxonomy" id="1122208"/>
    <lineage>
        <taxon>Bacteria</taxon>
        <taxon>Pseudomonadati</taxon>
        <taxon>Bacteroidota</taxon>
        <taxon>Cytophagia</taxon>
        <taxon>Cytophagales</taxon>
        <taxon>Reichenbachiellaceae</taxon>
        <taxon>Marinoscillum</taxon>
    </lineage>
</organism>
<dbReference type="OrthoDB" id="1495718at2"/>
<evidence type="ECO:0000256" key="1">
    <source>
        <dbReference type="SAM" id="SignalP"/>
    </source>
</evidence>
<accession>A0A3D9L0K9</accession>
<dbReference type="EMBL" id="QREG01000013">
    <property type="protein sequence ID" value="RED96996.1"/>
    <property type="molecule type" value="Genomic_DNA"/>
</dbReference>
<evidence type="ECO:0008006" key="4">
    <source>
        <dbReference type="Google" id="ProtNLM"/>
    </source>
</evidence>
<dbReference type="PROSITE" id="PS51257">
    <property type="entry name" value="PROKAR_LIPOPROTEIN"/>
    <property type="match status" value="1"/>
</dbReference>
<dbReference type="InterPro" id="IPR021428">
    <property type="entry name" value="DUF3078"/>
</dbReference>
<dbReference type="Pfam" id="PF11276">
    <property type="entry name" value="DUF3078"/>
    <property type="match status" value="1"/>
</dbReference>
<feature type="chain" id="PRO_5017572220" description="DUF3078 family protein" evidence="1">
    <location>
        <begin position="22"/>
        <end position="302"/>
    </location>
</feature>
<comment type="caution">
    <text evidence="2">The sequence shown here is derived from an EMBL/GenBank/DDBJ whole genome shotgun (WGS) entry which is preliminary data.</text>
</comment>
<sequence length="302" mass="33940">MNLRQLTLFSLFVICSCSVFAQQDTTYWTSGGFVALTFSQVNLSDSWSAGGSENTAINGATAVFADYKKARHTWENSLDMGYGLIKQGKGADFVKSDDKLNFVTKYGYRIKSEEGSNWFFSALLDFRTQFDEGYVQTDDGRDSLISNFMVPGYLTVGLGIDYKPNKKISFNYTPVTGKFTFVNNQALADKGAYGVDPGEKVRAELGSYFRVKYKDEVIQNVNLESRLELFSNYIEDFGVIDVNWQTTIVMKINKVLSANLFTHLLYDKDIKTETDEGVEEARVQFKNVFGAGLAYNFGAQKD</sequence>
<protein>
    <recommendedName>
        <fullName evidence="4">DUF3078 family protein</fullName>
    </recommendedName>
</protein>
<keyword evidence="3" id="KW-1185">Reference proteome</keyword>
<reference evidence="2 3" key="1">
    <citation type="submission" date="2018-07" db="EMBL/GenBank/DDBJ databases">
        <title>Genomic Encyclopedia of Type Strains, Phase IV (KMG-IV): sequencing the most valuable type-strain genomes for metagenomic binning, comparative biology and taxonomic classification.</title>
        <authorList>
            <person name="Goeker M."/>
        </authorList>
    </citation>
    <scope>NUCLEOTIDE SEQUENCE [LARGE SCALE GENOMIC DNA]</scope>
    <source>
        <strain evidence="2 3">DSM 4134</strain>
    </source>
</reference>
<name>A0A3D9L0K9_MARFU</name>